<keyword evidence="3" id="KW-1185">Reference proteome</keyword>
<keyword evidence="1" id="KW-1133">Transmembrane helix</keyword>
<feature type="transmembrane region" description="Helical" evidence="1">
    <location>
        <begin position="79"/>
        <end position="96"/>
    </location>
</feature>
<evidence type="ECO:0000313" key="2">
    <source>
        <dbReference type="EMBL" id="QDU65980.1"/>
    </source>
</evidence>
<dbReference type="KEGG" id="pbap:Pla133_10460"/>
<reference evidence="2 3" key="1">
    <citation type="submission" date="2019-02" db="EMBL/GenBank/DDBJ databases">
        <title>Deep-cultivation of Planctomycetes and their phenomic and genomic characterization uncovers novel biology.</title>
        <authorList>
            <person name="Wiegand S."/>
            <person name="Jogler M."/>
            <person name="Boedeker C."/>
            <person name="Pinto D."/>
            <person name="Vollmers J."/>
            <person name="Rivas-Marin E."/>
            <person name="Kohn T."/>
            <person name="Peeters S.H."/>
            <person name="Heuer A."/>
            <person name="Rast P."/>
            <person name="Oberbeckmann S."/>
            <person name="Bunk B."/>
            <person name="Jeske O."/>
            <person name="Meyerdierks A."/>
            <person name="Storesund J.E."/>
            <person name="Kallscheuer N."/>
            <person name="Luecker S."/>
            <person name="Lage O.M."/>
            <person name="Pohl T."/>
            <person name="Merkel B.J."/>
            <person name="Hornburger P."/>
            <person name="Mueller R.-W."/>
            <person name="Bruemmer F."/>
            <person name="Labrenz M."/>
            <person name="Spormann A.M."/>
            <person name="Op den Camp H."/>
            <person name="Overmann J."/>
            <person name="Amann R."/>
            <person name="Jetten M.S.M."/>
            <person name="Mascher T."/>
            <person name="Medema M.H."/>
            <person name="Devos D.P."/>
            <person name="Kaster A.-K."/>
            <person name="Ovreas L."/>
            <person name="Rohde M."/>
            <person name="Galperin M.Y."/>
            <person name="Jogler C."/>
        </authorList>
    </citation>
    <scope>NUCLEOTIDE SEQUENCE [LARGE SCALE GENOMIC DNA]</scope>
    <source>
        <strain evidence="2 3">Pla133</strain>
    </source>
</reference>
<protein>
    <recommendedName>
        <fullName evidence="4">DUF3667 domain-containing protein</fullName>
    </recommendedName>
</protein>
<feature type="transmembrane region" description="Helical" evidence="1">
    <location>
        <begin position="169"/>
        <end position="186"/>
    </location>
</feature>
<accession>A0A518BG81</accession>
<feature type="transmembrane region" description="Helical" evidence="1">
    <location>
        <begin position="233"/>
        <end position="252"/>
    </location>
</feature>
<dbReference type="Proteomes" id="UP000316921">
    <property type="component" value="Chromosome"/>
</dbReference>
<keyword evidence="1" id="KW-0472">Membrane</keyword>
<dbReference type="InterPro" id="IPR022134">
    <property type="entry name" value="DUF3667"/>
</dbReference>
<dbReference type="Pfam" id="PF12412">
    <property type="entry name" value="DUF3667"/>
    <property type="match status" value="1"/>
</dbReference>
<dbReference type="RefSeq" id="WP_145063111.1">
    <property type="nucleotide sequence ID" value="NZ_CP036287.1"/>
</dbReference>
<evidence type="ECO:0000256" key="1">
    <source>
        <dbReference type="SAM" id="Phobius"/>
    </source>
</evidence>
<dbReference type="EMBL" id="CP036287">
    <property type="protein sequence ID" value="QDU65980.1"/>
    <property type="molecule type" value="Genomic_DNA"/>
</dbReference>
<sequence length="294" mass="33103">MSVDGRTCRSCGAPVEARFCSACGERWIPEQGEGLHQVVGTWLGDFLGTDGRIWRTMAAAVFRPGLLTDDYLRGRRQPWLRPLQLFVVCNVLYFLLQPFTSFNAFASTLQVQLEFQGYSESIRPTVDTWRAERSRELAAKGVEPELAEAMADELLNARFDRTFQGLSKAALILLVPLLALGVALVTPRAGPSFWLVFSLHYTAAVLLAVHLAWAFVTRLVLEALQLEQGPLRWVMTEGAALGISVLWAACALRRLRSYAWWRAVLSGLLLGVWFLIAMISYRYALFWWTWSVVT</sequence>
<proteinExistence type="predicted"/>
<evidence type="ECO:0000313" key="3">
    <source>
        <dbReference type="Proteomes" id="UP000316921"/>
    </source>
</evidence>
<evidence type="ECO:0008006" key="4">
    <source>
        <dbReference type="Google" id="ProtNLM"/>
    </source>
</evidence>
<feature type="transmembrane region" description="Helical" evidence="1">
    <location>
        <begin position="264"/>
        <end position="284"/>
    </location>
</feature>
<feature type="transmembrane region" description="Helical" evidence="1">
    <location>
        <begin position="193"/>
        <end position="213"/>
    </location>
</feature>
<gene>
    <name evidence="2" type="ORF">Pla133_10460</name>
</gene>
<organism evidence="2 3">
    <name type="scientific">Engelhardtia mirabilis</name>
    <dbReference type="NCBI Taxonomy" id="2528011"/>
    <lineage>
        <taxon>Bacteria</taxon>
        <taxon>Pseudomonadati</taxon>
        <taxon>Planctomycetota</taxon>
        <taxon>Planctomycetia</taxon>
        <taxon>Planctomycetia incertae sedis</taxon>
        <taxon>Engelhardtia</taxon>
    </lineage>
</organism>
<dbReference type="AlphaFoldDB" id="A0A518BG81"/>
<name>A0A518BG81_9BACT</name>
<keyword evidence="1" id="KW-0812">Transmembrane</keyword>